<protein>
    <submittedName>
        <fullName evidence="1">IS66 Orf2 family protein</fullName>
    </submittedName>
</protein>
<dbReference type="NCBIfam" id="NF033819">
    <property type="entry name" value="IS66_TnpB"/>
    <property type="match status" value="1"/>
</dbReference>
<evidence type="ECO:0000313" key="2">
    <source>
        <dbReference type="Proteomes" id="UP000054851"/>
    </source>
</evidence>
<evidence type="ECO:0000313" key="1">
    <source>
        <dbReference type="EMBL" id="SAK59653.1"/>
    </source>
</evidence>
<reference evidence="1" key="1">
    <citation type="submission" date="2016-01" db="EMBL/GenBank/DDBJ databases">
        <authorList>
            <person name="Peeters C."/>
        </authorList>
    </citation>
    <scope>NUCLEOTIDE SEQUENCE</scope>
    <source>
        <strain evidence="1">LMG 29322</strain>
    </source>
</reference>
<dbReference type="EMBL" id="FCOA02000007">
    <property type="protein sequence ID" value="SAK59653.1"/>
    <property type="molecule type" value="Genomic_DNA"/>
</dbReference>
<dbReference type="STRING" id="1777140.AWB79_02638"/>
<dbReference type="PANTHER" id="PTHR36455">
    <property type="match status" value="1"/>
</dbReference>
<accession>A0A158APH7</accession>
<dbReference type="InterPro" id="IPR008878">
    <property type="entry name" value="Transposase_IS66_Orf2"/>
</dbReference>
<sequence length="118" mass="14055">MFRFDEGLNVYLHRDPVDFRFGMNSLSILVEQAMGLNPMDASLYVFTNRRCDRIKILGWDHNGFWLLFKRLEEKDRFVWPDSSTEVVTLDVERLQWLLKGADIAALRRHPKRHYARVS</sequence>
<dbReference type="RefSeq" id="WP_061167874.1">
    <property type="nucleotide sequence ID" value="NZ_FCOA02000007.1"/>
</dbReference>
<comment type="caution">
    <text evidence="1">The sequence shown here is derived from an EMBL/GenBank/DDBJ whole genome shotgun (WGS) entry which is preliminary data.</text>
</comment>
<dbReference type="OrthoDB" id="9801450at2"/>
<proteinExistence type="predicted"/>
<organism evidence="1 2">
    <name type="scientific">Caballeronia hypogeia</name>
    <dbReference type="NCBI Taxonomy" id="1777140"/>
    <lineage>
        <taxon>Bacteria</taxon>
        <taxon>Pseudomonadati</taxon>
        <taxon>Pseudomonadota</taxon>
        <taxon>Betaproteobacteria</taxon>
        <taxon>Burkholderiales</taxon>
        <taxon>Burkholderiaceae</taxon>
        <taxon>Caballeronia</taxon>
    </lineage>
</organism>
<dbReference type="AlphaFoldDB" id="A0A158APH7"/>
<dbReference type="PANTHER" id="PTHR36455:SF1">
    <property type="entry name" value="BLR8292 PROTEIN"/>
    <property type="match status" value="1"/>
</dbReference>
<gene>
    <name evidence="1" type="ORF">AWB79_02638</name>
</gene>
<name>A0A158APH7_9BURK</name>
<dbReference type="Pfam" id="PF05717">
    <property type="entry name" value="TnpB_IS66"/>
    <property type="match status" value="1"/>
</dbReference>
<dbReference type="Proteomes" id="UP000054851">
    <property type="component" value="Unassembled WGS sequence"/>
</dbReference>
<keyword evidence="2" id="KW-1185">Reference proteome</keyword>